<comment type="subcellular location">
    <subcellularLocation>
        <location evidence="2 6">Nucleus</location>
        <location evidence="2 6">Nucleolus</location>
    </subcellularLocation>
</comment>
<comment type="function">
    <text evidence="1 6">Involved in nucleolar processing of pre-18S ribosomal RNA.</text>
</comment>
<feature type="region of interest" description="Disordered" evidence="8">
    <location>
        <begin position="123"/>
        <end position="147"/>
    </location>
</feature>
<protein>
    <recommendedName>
        <fullName evidence="6">U3 small nucleolar RNA-associated protein 11</fullName>
        <shortName evidence="6">U3 snoRNA-associated protein 11</shortName>
    </recommendedName>
</protein>
<dbReference type="STRING" id="1507870.A0A1V8TK39"/>
<feature type="region of interest" description="Disordered" evidence="8">
    <location>
        <begin position="1"/>
        <end position="26"/>
    </location>
</feature>
<dbReference type="Proteomes" id="UP000192596">
    <property type="component" value="Unassembled WGS sequence"/>
</dbReference>
<feature type="region of interest" description="Disordered" evidence="8">
    <location>
        <begin position="240"/>
        <end position="260"/>
    </location>
</feature>
<dbReference type="EMBL" id="NAJO01000006">
    <property type="protein sequence ID" value="OQO11745.1"/>
    <property type="molecule type" value="Genomic_DNA"/>
</dbReference>
<name>A0A1V8TK39_9PEZI</name>
<organism evidence="9 10">
    <name type="scientific">Cryoendolithus antarcticus</name>
    <dbReference type="NCBI Taxonomy" id="1507870"/>
    <lineage>
        <taxon>Eukaryota</taxon>
        <taxon>Fungi</taxon>
        <taxon>Dikarya</taxon>
        <taxon>Ascomycota</taxon>
        <taxon>Pezizomycotina</taxon>
        <taxon>Dothideomycetes</taxon>
        <taxon>Dothideomycetidae</taxon>
        <taxon>Cladosporiales</taxon>
        <taxon>Cladosporiaceae</taxon>
        <taxon>Cryoendolithus</taxon>
    </lineage>
</organism>
<keyword evidence="7" id="KW-0175">Coiled coil</keyword>
<dbReference type="PANTHER" id="PTHR12838">
    <property type="entry name" value="U3 SMALL NUCLEOLAR RNA-ASSOCIATED PROTEIN 11"/>
    <property type="match status" value="1"/>
</dbReference>
<keyword evidence="4 6" id="KW-0698">rRNA processing</keyword>
<evidence type="ECO:0000256" key="4">
    <source>
        <dbReference type="ARBA" id="ARBA00022552"/>
    </source>
</evidence>
<evidence type="ECO:0000256" key="1">
    <source>
        <dbReference type="ARBA" id="ARBA00004099"/>
    </source>
</evidence>
<dbReference type="GO" id="GO:0032040">
    <property type="term" value="C:small-subunit processome"/>
    <property type="evidence" value="ECO:0007669"/>
    <property type="project" value="UniProtKB-UniRule"/>
</dbReference>
<evidence type="ECO:0000256" key="5">
    <source>
        <dbReference type="ARBA" id="ARBA00023242"/>
    </source>
</evidence>
<proteinExistence type="inferred from homology"/>
<accession>A0A1V8TK39</accession>
<dbReference type="PANTHER" id="PTHR12838:SF0">
    <property type="entry name" value="U3 SMALL NUCLEOLAR RNA-ASSOCIATED PROTEIN 11-RELATED"/>
    <property type="match status" value="1"/>
</dbReference>
<gene>
    <name evidence="9" type="ORF">B0A48_03472</name>
</gene>
<dbReference type="PIRSF" id="PIRSF015952">
    <property type="entry name" value="U3snoRNP11"/>
    <property type="match status" value="1"/>
</dbReference>
<dbReference type="OrthoDB" id="29058at2759"/>
<sequence length="260" mass="29355">MSSMRNAVQRRNHKERAQPAERQKWGILEKHKDYSLRAKDHNLKKRKLSALKSKAADRNEDEFYFGMMSSQSRNGVKVAKRGEENSGGGGKTLNMDVVRLMKTQDVGYLRTVLQATRREMEGLEKEVRGQEVGVRTTAPAPGKGRLVFGESGEDVVAVPVVPMEDDEDDLADLDGLDDEDEEVEDEEKPAVPMTKAEKVAAKRRRHALEVKQNKLESLRDRAKKLSTALREVEDQRIRMTGKGGGVNKKGVVYKNRERAR</sequence>
<keyword evidence="10" id="KW-1185">Reference proteome</keyword>
<reference evidence="10" key="1">
    <citation type="submission" date="2017-03" db="EMBL/GenBank/DDBJ databases">
        <title>Genomes of endolithic fungi from Antarctica.</title>
        <authorList>
            <person name="Coleine C."/>
            <person name="Masonjones S."/>
            <person name="Stajich J.E."/>
        </authorList>
    </citation>
    <scope>NUCLEOTIDE SEQUENCE [LARGE SCALE GENOMIC DNA]</scope>
    <source>
        <strain evidence="10">CCFEE 5527</strain>
    </source>
</reference>
<comment type="caution">
    <text evidence="9">The sequence shown here is derived from an EMBL/GenBank/DDBJ whole genome shotgun (WGS) entry which is preliminary data.</text>
</comment>
<comment type="similarity">
    <text evidence="3 6">Belongs to the UTP11 family.</text>
</comment>
<keyword evidence="5 6" id="KW-0539">Nucleus</keyword>
<comment type="subunit">
    <text evidence="6">Component of the ribosomal small subunit (SSU) processome.</text>
</comment>
<feature type="coiled-coil region" evidence="7">
    <location>
        <begin position="208"/>
        <end position="235"/>
    </location>
</feature>
<dbReference type="InParanoid" id="A0A1V8TK39"/>
<evidence type="ECO:0000256" key="3">
    <source>
        <dbReference type="ARBA" id="ARBA00008105"/>
    </source>
</evidence>
<evidence type="ECO:0000256" key="6">
    <source>
        <dbReference type="PIRNR" id="PIRNR015952"/>
    </source>
</evidence>
<evidence type="ECO:0000256" key="8">
    <source>
        <dbReference type="SAM" id="MobiDB-lite"/>
    </source>
</evidence>
<feature type="compositionally biased region" description="Basic and acidic residues" evidence="8">
    <location>
        <begin position="15"/>
        <end position="26"/>
    </location>
</feature>
<feature type="region of interest" description="Disordered" evidence="8">
    <location>
        <begin position="166"/>
        <end position="197"/>
    </location>
</feature>
<evidence type="ECO:0000313" key="9">
    <source>
        <dbReference type="EMBL" id="OQO11745.1"/>
    </source>
</evidence>
<dbReference type="GO" id="GO:0006364">
    <property type="term" value="P:rRNA processing"/>
    <property type="evidence" value="ECO:0007669"/>
    <property type="project" value="UniProtKB-UniRule"/>
</dbReference>
<evidence type="ECO:0000256" key="2">
    <source>
        <dbReference type="ARBA" id="ARBA00004604"/>
    </source>
</evidence>
<feature type="compositionally biased region" description="Acidic residues" evidence="8">
    <location>
        <begin position="166"/>
        <end position="187"/>
    </location>
</feature>
<evidence type="ECO:0000313" key="10">
    <source>
        <dbReference type="Proteomes" id="UP000192596"/>
    </source>
</evidence>
<dbReference type="Pfam" id="PF03998">
    <property type="entry name" value="Utp11"/>
    <property type="match status" value="1"/>
</dbReference>
<dbReference type="FunCoup" id="A0A1V8TK39">
    <property type="interactions" value="1283"/>
</dbReference>
<evidence type="ECO:0000256" key="7">
    <source>
        <dbReference type="SAM" id="Coils"/>
    </source>
</evidence>
<feature type="region of interest" description="Disordered" evidence="8">
    <location>
        <begin position="74"/>
        <end position="93"/>
    </location>
</feature>
<dbReference type="InterPro" id="IPR007144">
    <property type="entry name" value="SSU_processome_Utp11"/>
</dbReference>
<dbReference type="AlphaFoldDB" id="A0A1V8TK39"/>